<organism evidence="1">
    <name type="scientific">freshwater metagenome</name>
    <dbReference type="NCBI Taxonomy" id="449393"/>
    <lineage>
        <taxon>unclassified sequences</taxon>
        <taxon>metagenomes</taxon>
        <taxon>ecological metagenomes</taxon>
    </lineage>
</organism>
<dbReference type="Gene3D" id="3.40.50.300">
    <property type="entry name" value="P-loop containing nucleotide triphosphate hydrolases"/>
    <property type="match status" value="1"/>
</dbReference>
<gene>
    <name evidence="1" type="ORF">UFOPK3004_01985</name>
</gene>
<dbReference type="SUPFAM" id="SSF52540">
    <property type="entry name" value="P-loop containing nucleoside triphosphate hydrolases"/>
    <property type="match status" value="1"/>
</dbReference>
<sequence>MLSFGRQYAGQLNAEVLTCVLDAGVRGYELVVIDLVRSIDAIATIALGRATSAYVVVPNSIRAASAAASLLPALDFGGSLALLMRKAPSGLTASDMQRALGQGFLAMLPEDAAIAAGAEHGEIPGPRTPFSRACLEALQSAVMQLSVA</sequence>
<name>A0A6J6ZT98_9ZZZZ</name>
<reference evidence="1" key="1">
    <citation type="submission" date="2020-05" db="EMBL/GenBank/DDBJ databases">
        <authorList>
            <person name="Chiriac C."/>
            <person name="Salcher M."/>
            <person name="Ghai R."/>
            <person name="Kavagutti S V."/>
        </authorList>
    </citation>
    <scope>NUCLEOTIDE SEQUENCE</scope>
</reference>
<evidence type="ECO:0000313" key="1">
    <source>
        <dbReference type="EMBL" id="CAB4823725.1"/>
    </source>
</evidence>
<dbReference type="AlphaFoldDB" id="A0A6J6ZT98"/>
<accession>A0A6J6ZT98</accession>
<protein>
    <submittedName>
        <fullName evidence="1">Unannotated protein</fullName>
    </submittedName>
</protein>
<dbReference type="EMBL" id="CAFAAL010000295">
    <property type="protein sequence ID" value="CAB4823725.1"/>
    <property type="molecule type" value="Genomic_DNA"/>
</dbReference>
<dbReference type="InterPro" id="IPR027417">
    <property type="entry name" value="P-loop_NTPase"/>
</dbReference>
<proteinExistence type="predicted"/>